<keyword evidence="2" id="KW-0472">Membrane</keyword>
<feature type="compositionally biased region" description="Low complexity" evidence="1">
    <location>
        <begin position="109"/>
        <end position="157"/>
    </location>
</feature>
<keyword evidence="5" id="KW-1185">Reference proteome</keyword>
<dbReference type="KEGG" id="sphv:F9278_12370"/>
<evidence type="ECO:0000313" key="4">
    <source>
        <dbReference type="EMBL" id="QFQ96879.1"/>
    </source>
</evidence>
<dbReference type="InterPro" id="IPR002477">
    <property type="entry name" value="Peptidoglycan-bd-like"/>
</dbReference>
<sequence>MACRAVPEPLIPGAPGRFCGDRLLKLWSLRGEERHVSEPTSHICPECSTPRASDGTPSCACGRRASEALLEARTAEAAAAEDFDPLRIRPYVELGHENQAHPGGPWHPTAPDGDTPGPDQAPTVALPMTTAAPATTTPSTTVTPSTTETPTAAMPTTGQSTTNERMFDRRGGRPGWAREPGAGGSRSAARAASTTPARRRRRRATLVVALAGTAVAGVMAAAGFASGLFAYDAPERDRALPDDLRASVPDTTPDGDSSPVRPSAKGGGAAPAPAPPAGGAASPSPSKSASPSPSPSEPSGSPSASASPSPSPSAPGAGASTGSSAAGADDSDGSDDSRLVMPKTLRLGDDDPEVTELQLRLRQLGYYEGDIDENYDTQVEQAVLDYQDDRGITEAKEKPGVYGQVTRARLESETKEP</sequence>
<feature type="compositionally biased region" description="Low complexity" evidence="1">
    <location>
        <begin position="277"/>
        <end position="328"/>
    </location>
</feature>
<reference evidence="4 5" key="1">
    <citation type="submission" date="2019-10" db="EMBL/GenBank/DDBJ databases">
        <title>Streptomyces sp. strain GY16 isolated from leaves of Broussonetia papyrifera.</title>
        <authorList>
            <person name="Mo P."/>
        </authorList>
    </citation>
    <scope>NUCLEOTIDE SEQUENCE [LARGE SCALE GENOMIC DNA]</scope>
    <source>
        <strain evidence="4 5">GY16</strain>
    </source>
</reference>
<dbReference type="Pfam" id="PF01471">
    <property type="entry name" value="PG_binding_1"/>
    <property type="match status" value="1"/>
</dbReference>
<dbReference type="SUPFAM" id="SSF47090">
    <property type="entry name" value="PGBD-like"/>
    <property type="match status" value="1"/>
</dbReference>
<organism evidence="4 5">
    <name type="scientific">Streptomyces phaeolivaceus</name>
    <dbReference type="NCBI Taxonomy" id="2653200"/>
    <lineage>
        <taxon>Bacteria</taxon>
        <taxon>Bacillati</taxon>
        <taxon>Actinomycetota</taxon>
        <taxon>Actinomycetes</taxon>
        <taxon>Kitasatosporales</taxon>
        <taxon>Streptomycetaceae</taxon>
        <taxon>Streptomyces</taxon>
    </lineage>
</organism>
<dbReference type="Proteomes" id="UP000327294">
    <property type="component" value="Chromosome"/>
</dbReference>
<evidence type="ECO:0000313" key="5">
    <source>
        <dbReference type="Proteomes" id="UP000327294"/>
    </source>
</evidence>
<feature type="compositionally biased region" description="Low complexity" evidence="1">
    <location>
        <begin position="177"/>
        <end position="196"/>
    </location>
</feature>
<feature type="region of interest" description="Disordered" evidence="1">
    <location>
        <begin position="243"/>
        <end position="351"/>
    </location>
</feature>
<accession>A0A5P8K2P5</accession>
<evidence type="ECO:0000256" key="2">
    <source>
        <dbReference type="SAM" id="Phobius"/>
    </source>
</evidence>
<feature type="region of interest" description="Disordered" evidence="1">
    <location>
        <begin position="96"/>
        <end position="201"/>
    </location>
</feature>
<dbReference type="Gene3D" id="1.10.101.10">
    <property type="entry name" value="PGBD-like superfamily/PGBD"/>
    <property type="match status" value="1"/>
</dbReference>
<gene>
    <name evidence="4" type="ORF">F9278_12370</name>
</gene>
<keyword evidence="2" id="KW-1133">Transmembrane helix</keyword>
<evidence type="ECO:0000259" key="3">
    <source>
        <dbReference type="Pfam" id="PF01471"/>
    </source>
</evidence>
<feature type="domain" description="Peptidoglycan binding-like" evidence="3">
    <location>
        <begin position="351"/>
        <end position="394"/>
    </location>
</feature>
<proteinExistence type="predicted"/>
<protein>
    <submittedName>
        <fullName evidence="4">Peptidoglycan-binding protein</fullName>
    </submittedName>
</protein>
<keyword evidence="2" id="KW-0812">Transmembrane</keyword>
<dbReference type="InterPro" id="IPR036366">
    <property type="entry name" value="PGBDSf"/>
</dbReference>
<evidence type="ECO:0000256" key="1">
    <source>
        <dbReference type="SAM" id="MobiDB-lite"/>
    </source>
</evidence>
<dbReference type="EMBL" id="CP045096">
    <property type="protein sequence ID" value="QFQ96879.1"/>
    <property type="molecule type" value="Genomic_DNA"/>
</dbReference>
<dbReference type="AlphaFoldDB" id="A0A5P8K2P5"/>
<feature type="transmembrane region" description="Helical" evidence="2">
    <location>
        <begin position="206"/>
        <end position="231"/>
    </location>
</feature>
<name>A0A5P8K2P5_9ACTN</name>
<dbReference type="InterPro" id="IPR036365">
    <property type="entry name" value="PGBD-like_sf"/>
</dbReference>